<dbReference type="InterPro" id="IPR052067">
    <property type="entry name" value="Metal_resp_HTH_trans_reg"/>
</dbReference>
<dbReference type="Proteomes" id="UP000254707">
    <property type="component" value="Unassembled WGS sequence"/>
</dbReference>
<dbReference type="SUPFAM" id="SSF46785">
    <property type="entry name" value="Winged helix' DNA-binding domain"/>
    <property type="match status" value="1"/>
</dbReference>
<dbReference type="PANTHER" id="PTHR35790:SF4">
    <property type="entry name" value="HTH-TYPE TRANSCRIPTIONAL REGULATOR PCHR"/>
    <property type="match status" value="1"/>
</dbReference>
<evidence type="ECO:0000313" key="5">
    <source>
        <dbReference type="Proteomes" id="UP000254707"/>
    </source>
</evidence>
<dbReference type="InterPro" id="IPR000835">
    <property type="entry name" value="HTH_MarR-typ"/>
</dbReference>
<name>A0A380HKC9_STASA</name>
<keyword evidence="3" id="KW-0804">Transcription</keyword>
<keyword evidence="1" id="KW-0805">Transcription regulation</keyword>
<dbReference type="Gene3D" id="1.10.10.10">
    <property type="entry name" value="Winged helix-like DNA-binding domain superfamily/Winged helix DNA-binding domain"/>
    <property type="match status" value="1"/>
</dbReference>
<keyword evidence="2" id="KW-0238">DNA-binding</keyword>
<sequence>MTRKTTFLKAIDQLYETAHLLNQYENIPRKYGTDDELYMVEAHMINLIGVNKVMNISEIAKQMNRTKSAASQKITRLVQKGLVVKNKSTHSSREVSIELTDKGEKVFQYHQALDSNVYNTYLEKLETYDTKDFENIEHFLNMISENLNYLINDTRNH</sequence>
<dbReference type="GO" id="GO:0003700">
    <property type="term" value="F:DNA-binding transcription factor activity"/>
    <property type="evidence" value="ECO:0007669"/>
    <property type="project" value="InterPro"/>
</dbReference>
<evidence type="ECO:0000256" key="2">
    <source>
        <dbReference type="ARBA" id="ARBA00023125"/>
    </source>
</evidence>
<accession>A0A380HKC9</accession>
<gene>
    <name evidence="4" type="primary">mexR</name>
    <name evidence="4" type="ORF">NCTC7688_01029</name>
</gene>
<protein>
    <submittedName>
        <fullName evidence="4">Transcriptional regulator</fullName>
    </submittedName>
</protein>
<reference evidence="4 5" key="1">
    <citation type="submission" date="2018-06" db="EMBL/GenBank/DDBJ databases">
        <authorList>
            <consortium name="Pathogen Informatics"/>
            <person name="Doyle S."/>
        </authorList>
    </citation>
    <scope>NUCLEOTIDE SEQUENCE [LARGE SCALE GENOMIC DNA]</scope>
    <source>
        <strain evidence="4 5">NCTC7688</strain>
    </source>
</reference>
<dbReference type="EMBL" id="UHED01000001">
    <property type="protein sequence ID" value="SUM82514.1"/>
    <property type="molecule type" value="Genomic_DNA"/>
</dbReference>
<dbReference type="PANTHER" id="PTHR35790">
    <property type="entry name" value="HTH-TYPE TRANSCRIPTIONAL REGULATOR PCHR"/>
    <property type="match status" value="1"/>
</dbReference>
<dbReference type="PROSITE" id="PS50995">
    <property type="entry name" value="HTH_MARR_2"/>
    <property type="match status" value="1"/>
</dbReference>
<dbReference type="Pfam" id="PF01047">
    <property type="entry name" value="MarR"/>
    <property type="match status" value="1"/>
</dbReference>
<dbReference type="InterPro" id="IPR036388">
    <property type="entry name" value="WH-like_DNA-bd_sf"/>
</dbReference>
<dbReference type="RefSeq" id="WP_041079942.1">
    <property type="nucleotide sequence ID" value="NZ_CAXOKG010000007.1"/>
</dbReference>
<dbReference type="InterPro" id="IPR036390">
    <property type="entry name" value="WH_DNA-bd_sf"/>
</dbReference>
<dbReference type="SMART" id="SM00347">
    <property type="entry name" value="HTH_MARR"/>
    <property type="match status" value="1"/>
</dbReference>
<evidence type="ECO:0000256" key="1">
    <source>
        <dbReference type="ARBA" id="ARBA00023015"/>
    </source>
</evidence>
<proteinExistence type="predicted"/>
<organism evidence="4 5">
    <name type="scientific">Staphylococcus saprophyticus</name>
    <dbReference type="NCBI Taxonomy" id="29385"/>
    <lineage>
        <taxon>Bacteria</taxon>
        <taxon>Bacillati</taxon>
        <taxon>Bacillota</taxon>
        <taxon>Bacilli</taxon>
        <taxon>Bacillales</taxon>
        <taxon>Staphylococcaceae</taxon>
        <taxon>Staphylococcus</taxon>
    </lineage>
</organism>
<evidence type="ECO:0000256" key="3">
    <source>
        <dbReference type="ARBA" id="ARBA00023163"/>
    </source>
</evidence>
<dbReference type="AlphaFoldDB" id="A0A380HKC9"/>
<evidence type="ECO:0000313" key="4">
    <source>
        <dbReference type="EMBL" id="SUM82514.1"/>
    </source>
</evidence>
<dbReference type="GO" id="GO:0003677">
    <property type="term" value="F:DNA binding"/>
    <property type="evidence" value="ECO:0007669"/>
    <property type="project" value="UniProtKB-KW"/>
</dbReference>